<keyword evidence="4" id="KW-1185">Reference proteome</keyword>
<gene>
    <name evidence="3" type="ORF">Purlil1_11539</name>
</gene>
<name>A0ABR0BK38_PURLI</name>
<feature type="region of interest" description="Disordered" evidence="1">
    <location>
        <begin position="34"/>
        <end position="123"/>
    </location>
</feature>
<feature type="region of interest" description="Disordered" evidence="1">
    <location>
        <begin position="391"/>
        <end position="448"/>
    </location>
</feature>
<keyword evidence="2" id="KW-0812">Transmembrane</keyword>
<accession>A0ABR0BK38</accession>
<organism evidence="3 4">
    <name type="scientific">Purpureocillium lilacinum</name>
    <name type="common">Paecilomyces lilacinus</name>
    <dbReference type="NCBI Taxonomy" id="33203"/>
    <lineage>
        <taxon>Eukaryota</taxon>
        <taxon>Fungi</taxon>
        <taxon>Dikarya</taxon>
        <taxon>Ascomycota</taxon>
        <taxon>Pezizomycotina</taxon>
        <taxon>Sordariomycetes</taxon>
        <taxon>Hypocreomycetidae</taxon>
        <taxon>Hypocreales</taxon>
        <taxon>Ophiocordycipitaceae</taxon>
        <taxon>Purpureocillium</taxon>
    </lineage>
</organism>
<feature type="compositionally biased region" description="Basic and acidic residues" evidence="1">
    <location>
        <begin position="409"/>
        <end position="448"/>
    </location>
</feature>
<evidence type="ECO:0000256" key="1">
    <source>
        <dbReference type="SAM" id="MobiDB-lite"/>
    </source>
</evidence>
<feature type="transmembrane region" description="Helical" evidence="2">
    <location>
        <begin position="318"/>
        <end position="339"/>
    </location>
</feature>
<feature type="transmembrane region" description="Helical" evidence="2">
    <location>
        <begin position="276"/>
        <end position="298"/>
    </location>
</feature>
<evidence type="ECO:0000313" key="4">
    <source>
        <dbReference type="Proteomes" id="UP001287286"/>
    </source>
</evidence>
<feature type="compositionally biased region" description="Basic and acidic residues" evidence="1">
    <location>
        <begin position="34"/>
        <end position="54"/>
    </location>
</feature>
<feature type="transmembrane region" description="Helical" evidence="2">
    <location>
        <begin position="131"/>
        <end position="150"/>
    </location>
</feature>
<dbReference type="InterPro" id="IPR021460">
    <property type="entry name" value="DUF3112"/>
</dbReference>
<sequence length="448" mass="49237">MGGGPTPPDLTTARAPTAVRGGLELRATYQLHAGRENAMGERDHAQGVRPEGGRKLRAKINACSRRRRRPTSPRQHSCRPTAGEPRIYNTMSTNSPPSGQGGQLEQLKKAGPPYPPQGAGLGGQPTKAVDVPISAVLLFLFAVSAALNMTIFQMNRRRGHKFVLSAVVFGFSMARISANVMRIVWACYPRDVSVAIAANILTNAGVLLLFIVNLIFAQRLLRAYQPRLGWSQPLRFGFRGLYAAVVACLIMVITAGVYSFYTLDVSKLTKIRDVQLFAVTFLATLAFLPIPIVALAVLLPRSQPIEPFGTGSMRTKVILVLFTATLLALGAGFRAGVAYIKRPADHPAWFHHKAAYYCFNYTIELIVVFTYALSRFDRRFWVPNGSCKPGDYTRGGNGDGGAVPDDDKDAVVEEGFRASTEEQQRREQHRERDWESRAQAEMEKGISS</sequence>
<dbReference type="Proteomes" id="UP001287286">
    <property type="component" value="Unassembled WGS sequence"/>
</dbReference>
<evidence type="ECO:0008006" key="5">
    <source>
        <dbReference type="Google" id="ProtNLM"/>
    </source>
</evidence>
<keyword evidence="2" id="KW-1133">Transmembrane helix</keyword>
<reference evidence="3 4" key="1">
    <citation type="journal article" date="2024" name="Microbiol. Resour. Announc.">
        <title>Genome annotations for the ascomycete fungi Trichoderma harzianum, Trichoderma aggressivum, and Purpureocillium lilacinum.</title>
        <authorList>
            <person name="Beijen E.P.W."/>
            <person name="Ohm R.A."/>
        </authorList>
    </citation>
    <scope>NUCLEOTIDE SEQUENCE [LARGE SCALE GENOMIC DNA]</scope>
    <source>
        <strain evidence="3 4">CBS 150709</strain>
    </source>
</reference>
<protein>
    <recommendedName>
        <fullName evidence="5">Family c-likeg-protein-coupled receptor protein</fullName>
    </recommendedName>
</protein>
<dbReference type="PANTHER" id="PTHR35184:SF1">
    <property type="entry name" value="INTEGRAL MEMBRANE PROTEIN"/>
    <property type="match status" value="1"/>
</dbReference>
<feature type="compositionally biased region" description="Polar residues" evidence="1">
    <location>
        <begin position="89"/>
        <end position="98"/>
    </location>
</feature>
<feature type="transmembrane region" description="Helical" evidence="2">
    <location>
        <begin position="162"/>
        <end position="186"/>
    </location>
</feature>
<feature type="transmembrane region" description="Helical" evidence="2">
    <location>
        <begin position="236"/>
        <end position="261"/>
    </location>
</feature>
<dbReference type="PANTHER" id="PTHR35184">
    <property type="entry name" value="YALI0C10208P"/>
    <property type="match status" value="1"/>
</dbReference>
<comment type="caution">
    <text evidence="3">The sequence shown here is derived from an EMBL/GenBank/DDBJ whole genome shotgun (WGS) entry which is preliminary data.</text>
</comment>
<keyword evidence="2" id="KW-0472">Membrane</keyword>
<feature type="transmembrane region" description="Helical" evidence="2">
    <location>
        <begin position="192"/>
        <end position="216"/>
    </location>
</feature>
<feature type="transmembrane region" description="Helical" evidence="2">
    <location>
        <begin position="354"/>
        <end position="373"/>
    </location>
</feature>
<evidence type="ECO:0000256" key="2">
    <source>
        <dbReference type="SAM" id="Phobius"/>
    </source>
</evidence>
<proteinExistence type="predicted"/>
<dbReference type="Pfam" id="PF11309">
    <property type="entry name" value="DUF3112"/>
    <property type="match status" value="1"/>
</dbReference>
<dbReference type="EMBL" id="JAWRVI010000071">
    <property type="protein sequence ID" value="KAK4081852.1"/>
    <property type="molecule type" value="Genomic_DNA"/>
</dbReference>
<evidence type="ECO:0000313" key="3">
    <source>
        <dbReference type="EMBL" id="KAK4081852.1"/>
    </source>
</evidence>